<evidence type="ECO:0000313" key="1">
    <source>
        <dbReference type="EMBL" id="MCQ8836714.1"/>
    </source>
</evidence>
<feature type="non-terminal residue" evidence="1">
    <location>
        <position position="67"/>
    </location>
</feature>
<gene>
    <name evidence="1" type="ORF">NQU54_48980</name>
</gene>
<sequence length="67" mass="7205">MVPWVVSARSEAALRAQASRLASFMGERPELPTVDVALSLATTRTTFERRAVVLASDRAGFVDGLEA</sequence>
<dbReference type="EMBL" id="JANIIC010000298">
    <property type="protein sequence ID" value="MCQ8836714.1"/>
    <property type="molecule type" value="Genomic_DNA"/>
</dbReference>
<organism evidence="1 2">
    <name type="scientific">Streptomyces malaysiensis subsp. samsunensis</name>
    <dbReference type="NCBI Taxonomy" id="459658"/>
    <lineage>
        <taxon>Bacteria</taxon>
        <taxon>Bacillati</taxon>
        <taxon>Actinomycetota</taxon>
        <taxon>Actinomycetes</taxon>
        <taxon>Kitasatosporales</taxon>
        <taxon>Streptomycetaceae</taxon>
        <taxon>Streptomyces</taxon>
        <taxon>Streptomyces violaceusniger group</taxon>
    </lineage>
</organism>
<dbReference type="AlphaFoldDB" id="A0A9X2S221"/>
<dbReference type="Gene3D" id="3.30.70.3290">
    <property type="match status" value="1"/>
</dbReference>
<reference evidence="1" key="1">
    <citation type="submission" date="2022-06" db="EMBL/GenBank/DDBJ databases">
        <title>WGS of actinobacteria.</title>
        <authorList>
            <person name="Thawai C."/>
        </authorList>
    </citation>
    <scope>NUCLEOTIDE SEQUENCE</scope>
    <source>
        <strain evidence="1">DSM 42010</strain>
    </source>
</reference>
<evidence type="ECO:0000313" key="2">
    <source>
        <dbReference type="Proteomes" id="UP001142400"/>
    </source>
</evidence>
<dbReference type="Pfam" id="PF22621">
    <property type="entry name" value="CurL-like_PKS_C"/>
    <property type="match status" value="1"/>
</dbReference>
<protein>
    <submittedName>
        <fullName evidence="1">Uncharacterized protein</fullName>
    </submittedName>
</protein>
<dbReference type="Proteomes" id="UP001142400">
    <property type="component" value="Unassembled WGS sequence"/>
</dbReference>
<accession>A0A9X2S221</accession>
<proteinExistence type="predicted"/>
<name>A0A9X2S221_STRMQ</name>
<comment type="caution">
    <text evidence="1">The sequence shown here is derived from an EMBL/GenBank/DDBJ whole genome shotgun (WGS) entry which is preliminary data.</text>
</comment>
<keyword evidence="2" id="KW-1185">Reference proteome</keyword>
<dbReference type="RefSeq" id="WP_257636716.1">
    <property type="nucleotide sequence ID" value="NZ_JANIIC010000298.1"/>
</dbReference>